<reference evidence="1 2" key="1">
    <citation type="submission" date="2018-02" db="EMBL/GenBank/DDBJ databases">
        <title>Genome sequence of the basidiomycete white-rot fungus Phlebia centrifuga.</title>
        <authorList>
            <person name="Granchi Z."/>
            <person name="Peng M."/>
            <person name="de Vries R.P."/>
            <person name="Hilden K."/>
            <person name="Makela M.R."/>
            <person name="Grigoriev I."/>
            <person name="Riley R."/>
        </authorList>
    </citation>
    <scope>NUCLEOTIDE SEQUENCE [LARGE SCALE GENOMIC DNA]</scope>
    <source>
        <strain evidence="1 2">FBCC195</strain>
    </source>
</reference>
<organism evidence="1 2">
    <name type="scientific">Hermanssonia centrifuga</name>
    <dbReference type="NCBI Taxonomy" id="98765"/>
    <lineage>
        <taxon>Eukaryota</taxon>
        <taxon>Fungi</taxon>
        <taxon>Dikarya</taxon>
        <taxon>Basidiomycota</taxon>
        <taxon>Agaricomycotina</taxon>
        <taxon>Agaricomycetes</taxon>
        <taxon>Polyporales</taxon>
        <taxon>Meruliaceae</taxon>
        <taxon>Hermanssonia</taxon>
    </lineage>
</organism>
<comment type="caution">
    <text evidence="1">The sequence shown here is derived from an EMBL/GenBank/DDBJ whole genome shotgun (WGS) entry which is preliminary data.</text>
</comment>
<sequence>MTEDGRRIPARCTSSLEDRWSVIHLVLSLDPVPLTGSECYRGVSERLGLHIAGSSRVRVVNTFPV</sequence>
<keyword evidence="2" id="KW-1185">Reference proteome</keyword>
<evidence type="ECO:0000313" key="1">
    <source>
        <dbReference type="EMBL" id="PSS30860.1"/>
    </source>
</evidence>
<evidence type="ECO:0000313" key="2">
    <source>
        <dbReference type="Proteomes" id="UP000186601"/>
    </source>
</evidence>
<proteinExistence type="predicted"/>
<name>A0A2R6RLF4_9APHY</name>
<gene>
    <name evidence="1" type="ORF">PHLCEN_2v2587</name>
</gene>
<accession>A0A2R6RLF4</accession>
<dbReference type="EMBL" id="MLYV02000243">
    <property type="protein sequence ID" value="PSS30860.1"/>
    <property type="molecule type" value="Genomic_DNA"/>
</dbReference>
<protein>
    <submittedName>
        <fullName evidence="1">Uncharacterized protein</fullName>
    </submittedName>
</protein>
<dbReference type="AlphaFoldDB" id="A0A2R6RLF4"/>
<dbReference type="Proteomes" id="UP000186601">
    <property type="component" value="Unassembled WGS sequence"/>
</dbReference>